<accession>A0A8S5MND0</accession>
<evidence type="ECO:0000313" key="1">
    <source>
        <dbReference type="EMBL" id="DAD83877.1"/>
    </source>
</evidence>
<dbReference type="Gene3D" id="3.55.50.10">
    <property type="entry name" value="Baseplate protein-like domains"/>
    <property type="match status" value="1"/>
</dbReference>
<organism evidence="1">
    <name type="scientific">Myoviridae sp. ctuSi15</name>
    <dbReference type="NCBI Taxonomy" id="2826708"/>
    <lineage>
        <taxon>Viruses</taxon>
        <taxon>Duplodnaviria</taxon>
        <taxon>Heunggongvirae</taxon>
        <taxon>Uroviricota</taxon>
        <taxon>Caudoviricetes</taxon>
    </lineage>
</organism>
<name>A0A8S5MND0_9CAUD</name>
<dbReference type="EMBL" id="BK014946">
    <property type="protein sequence ID" value="DAD83877.1"/>
    <property type="molecule type" value="Genomic_DNA"/>
</dbReference>
<sequence length="442" mass="48026">MSDENTARHAECTVEFDGVDITSSIAPYLLSLSFTDNEEDASDDLQIKLQDREGVWMTDWLQKMIDGDVSAASSDGYKVGDAVQFLGGPHYKASTDKKANGNPKAGPAKITIIKQGALHPYHVIHTDGTSRVYGWVDASEISGKSGGGSSGSSSGSGEESLKIRATITACNWHSDGKDEALDCGTFELDSVVASGPPGIITIKAIGLPYTSQIRQTKQSKGWEKYKLSGIANEMASKNGMTTQFLAKKDPEYKRVEQYRCSDIDFLQQLCHDAGLSLKCTDGKIVIFDQQEYEGKDAVWTTTLGDKSYIKYSHSLGQAGTQYASCRVSYVGPDGKSIEGIAYVKDYDAKSKTNQQLEVYAPVTSKAEAKELAAKKLRLYNKYERQISFTYPGDPGKVAGLTFNADQFGPWDGKYIVKQSKHTVSGSGGYTTQVTGRHTLGGY</sequence>
<proteinExistence type="predicted"/>
<reference evidence="1" key="1">
    <citation type="journal article" date="2021" name="Proc. Natl. Acad. Sci. U.S.A.">
        <title>A Catalog of Tens of Thousands of Viruses from Human Metagenomes Reveals Hidden Associations with Chronic Diseases.</title>
        <authorList>
            <person name="Tisza M.J."/>
            <person name="Buck C.B."/>
        </authorList>
    </citation>
    <scope>NUCLEOTIDE SEQUENCE</scope>
    <source>
        <strain evidence="1">CtuSi15</strain>
    </source>
</reference>
<protein>
    <submittedName>
        <fullName evidence="1">Tail protein</fullName>
    </submittedName>
</protein>
<dbReference type="SUPFAM" id="SSF69279">
    <property type="entry name" value="Phage tail proteins"/>
    <property type="match status" value="1"/>
</dbReference>